<proteinExistence type="predicted"/>
<organism evidence="2 3">
    <name type="scientific">Ramalina farinacea</name>
    <dbReference type="NCBI Taxonomy" id="258253"/>
    <lineage>
        <taxon>Eukaryota</taxon>
        <taxon>Fungi</taxon>
        <taxon>Dikarya</taxon>
        <taxon>Ascomycota</taxon>
        <taxon>Pezizomycotina</taxon>
        <taxon>Lecanoromycetes</taxon>
        <taxon>OSLEUM clade</taxon>
        <taxon>Lecanoromycetidae</taxon>
        <taxon>Lecanorales</taxon>
        <taxon>Lecanorineae</taxon>
        <taxon>Ramalinaceae</taxon>
        <taxon>Ramalina</taxon>
    </lineage>
</organism>
<protein>
    <submittedName>
        <fullName evidence="2">Uncharacterized protein</fullName>
    </submittedName>
</protein>
<dbReference type="Proteomes" id="UP001161017">
    <property type="component" value="Unassembled WGS sequence"/>
</dbReference>
<keyword evidence="3" id="KW-1185">Reference proteome</keyword>
<name>A0AA43QSK9_9LECA</name>
<reference evidence="2" key="1">
    <citation type="journal article" date="2023" name="Genome Biol. Evol.">
        <title>First Whole Genome Sequence and Flow Cytometry Genome Size Data for the Lichen-Forming Fungus Ramalina farinacea (Ascomycota).</title>
        <authorList>
            <person name="Llewellyn T."/>
            <person name="Mian S."/>
            <person name="Hill R."/>
            <person name="Leitch I.J."/>
            <person name="Gaya E."/>
        </authorList>
    </citation>
    <scope>NUCLEOTIDE SEQUENCE</scope>
    <source>
        <strain evidence="2">LIQ254RAFAR</strain>
    </source>
</reference>
<dbReference type="AlphaFoldDB" id="A0AA43QSK9"/>
<accession>A0AA43QSK9</accession>
<evidence type="ECO:0000256" key="1">
    <source>
        <dbReference type="SAM" id="MobiDB-lite"/>
    </source>
</evidence>
<feature type="region of interest" description="Disordered" evidence="1">
    <location>
        <begin position="156"/>
        <end position="198"/>
    </location>
</feature>
<evidence type="ECO:0000313" key="2">
    <source>
        <dbReference type="EMBL" id="MDI1491437.1"/>
    </source>
</evidence>
<dbReference type="EMBL" id="JAPUFD010000014">
    <property type="protein sequence ID" value="MDI1491437.1"/>
    <property type="molecule type" value="Genomic_DNA"/>
</dbReference>
<gene>
    <name evidence="2" type="ORF">OHK93_002646</name>
</gene>
<feature type="compositionally biased region" description="Low complexity" evidence="1">
    <location>
        <begin position="181"/>
        <end position="198"/>
    </location>
</feature>
<sequence length="314" mass="33876">MLFLTCDGLFTFAPFPYTSSSPSGIKISGTLKIQVDGSPELPASAFQIRHAMWALWLGAVTQLDERDYRPGIFVMDVMSGGVTRSVGSIVYRNDNKPTMPLVEAGNGTIDADGNGVGAIEPAVAGAGVDVTSRRRRWEDGSTSTADDEDTAFTTAKRTTRQWPSLPAPPTQPAILSFPGFSPTSNTTTTTTSSSPATNGFYNIQITGTSSNRISLTAVFTTVYETMVQRASLPDRETLTQEWFYTSERSGYVFGIKPPDGSPVGESPPYEAMMGAMSNLPRALQSGRYSVEVMFDVLEGESGERVLQGFLVLDR</sequence>
<evidence type="ECO:0000313" key="3">
    <source>
        <dbReference type="Proteomes" id="UP001161017"/>
    </source>
</evidence>
<comment type="caution">
    <text evidence="2">The sequence shown here is derived from an EMBL/GenBank/DDBJ whole genome shotgun (WGS) entry which is preliminary data.</text>
</comment>